<dbReference type="SUPFAM" id="SSF50729">
    <property type="entry name" value="PH domain-like"/>
    <property type="match status" value="2"/>
</dbReference>
<evidence type="ECO:0000259" key="10">
    <source>
        <dbReference type="PROSITE" id="PS50178"/>
    </source>
</evidence>
<dbReference type="SMART" id="SM00233">
    <property type="entry name" value="PH"/>
    <property type="match status" value="2"/>
</dbReference>
<keyword evidence="5 7" id="KW-0863">Zinc-finger</keyword>
<evidence type="ECO:0000256" key="3">
    <source>
        <dbReference type="ARBA" id="ARBA00022658"/>
    </source>
</evidence>
<evidence type="ECO:0000256" key="1">
    <source>
        <dbReference type="ARBA" id="ARBA00004496"/>
    </source>
</evidence>
<keyword evidence="12" id="KW-1185">Reference proteome</keyword>
<evidence type="ECO:0000256" key="2">
    <source>
        <dbReference type="ARBA" id="ARBA00022490"/>
    </source>
</evidence>
<evidence type="ECO:0000256" key="4">
    <source>
        <dbReference type="ARBA" id="ARBA00022723"/>
    </source>
</evidence>
<protein>
    <recommendedName>
        <fullName evidence="13">FYVE, RhoGEF and PH domain containing 5a</fullName>
    </recommendedName>
</protein>
<keyword evidence="6" id="KW-0862">Zinc</keyword>
<feature type="region of interest" description="Disordered" evidence="8">
    <location>
        <begin position="426"/>
        <end position="446"/>
    </location>
</feature>
<evidence type="ECO:0000313" key="12">
    <source>
        <dbReference type="Proteomes" id="UP000261520"/>
    </source>
</evidence>
<dbReference type="GO" id="GO:0008270">
    <property type="term" value="F:zinc ion binding"/>
    <property type="evidence" value="ECO:0007669"/>
    <property type="project" value="UniProtKB-KW"/>
</dbReference>
<dbReference type="Proteomes" id="UP000261520">
    <property type="component" value="Unplaced"/>
</dbReference>
<evidence type="ECO:0000256" key="7">
    <source>
        <dbReference type="PROSITE-ProRule" id="PRU00091"/>
    </source>
</evidence>
<dbReference type="SMART" id="SM00064">
    <property type="entry name" value="FYVE"/>
    <property type="match status" value="1"/>
</dbReference>
<dbReference type="GO" id="GO:0005085">
    <property type="term" value="F:guanyl-nucleotide exchange factor activity"/>
    <property type="evidence" value="ECO:0007669"/>
    <property type="project" value="UniProtKB-KW"/>
</dbReference>
<proteinExistence type="predicted"/>
<dbReference type="InterPro" id="IPR001849">
    <property type="entry name" value="PH_domain"/>
</dbReference>
<evidence type="ECO:0000259" key="9">
    <source>
        <dbReference type="PROSITE" id="PS50003"/>
    </source>
</evidence>
<accession>A0A3B4B840</accession>
<sequence>MSSTRGPKPSVAPKPKKHVHNGTPPQTPSQDRYPNGSLKCNFIDNGNVLKAHDVVQIVLKNGDENKSKIDEDWRLSTLTEKTESLETLDTVEEVDSNDDVVEVDVCDGGEAMADTDGISVGDISVNSIDPDNENKMEEVKNSNTTCNQKEDFLRTDLSLMKNNASPQLKPFKFHQNVYAQKLCNEEQNSPDLKVEMDNLNVDSNKLAQVIGKDFNIANNNASPKLVHVNIERIGSFNCQRNVYGKMVATQCNVNKEQAADYVIPSKLEVGDSNYNQLENIISKDLNLKNNTLPKLVSVNIDRVGSFNLHKNPYRNAMGGGIDESDYVLTEEYVEIGSKDRTSDLNTFCTCSDKNFGIDKQQKTSCCSNSPDSQPRFRLVSISKAKETQLSSSLSELLFPSDLFDKLDSPIAPFDLDFNEEHVYDTPGRKTSIGARTGSMSQRSSDLRSYKSGIVGHSGSPMLVRHAGYQKPHYLPLYPRSLSMEGQEMQGSPMRNRAMFSNFSQNSPLSTPTSVVDIPPPFELAYITKKPITKSSPSLLIETDPSEKTKKKKSSLKRFLMLKFRRKSDNKQPEISSRLTDLDTHSLTSSPNLISRSQQSEPAFLLYDNKKKSGSVSFLNRSIVRVESFDDRSRVPFAPLPLTKPRSISFPIMDNSDYENVPAINSDYENVQVPQRRPVKQFPFTEYFERSNRQKATANDTDGYVDMSSLPGFEKKPPLPREETESAYTEAYKVCSVASAPVTDEEQGRTSDEEGCTADSSYQRQVTGVIWRDESGCGEKYMFFIVFRIKTGHSLFMFGNFNKNSSFSYTAEMDFNNKLCVCACVRVCFYRSDSQKIADIFLSRKPEFLVFTTFIGHYDRSVSLLEDSCRTSPGLYYLNNLSPDSQEYEDTQGTYHCWLSAENLLRLVNIDYSVRGQRDLLQPGRVFIKEGTLMKVSRKSRQPRHLFLMNDVLLYTFPQQDGKYRLKNTLPVSGLKVSKPIVDNVLNALRIESEDLSITLSASSFIEREEWFFTLSHTVSEHARGSPREPMWLCLGEKAPTFVPLSEPTICMNCTSEFSLTSARQHCHSCGRVVCRNCSKNRFPLKYMRYRMAKVCDHCYSELKKRGADSPRSPRSRPLSAVFQNIHAPKHLWRHRRGTLSFNQVILSYLLTLCVCCSQVMVCEEGALSGTLQRSKTKRNWKRLWFLLKDKVLYTYRAREEKVASESLPLLGFTVKLPDRVQGEEESTVFQLYHKNTLFYTFKAEDNFTAQR</sequence>
<dbReference type="InterPro" id="IPR000306">
    <property type="entry name" value="Znf_FYVE"/>
</dbReference>
<dbReference type="AlphaFoldDB" id="A0A3B4B840"/>
<comment type="subcellular location">
    <subcellularLocation>
        <location evidence="1">Cytoplasm</location>
    </subcellularLocation>
</comment>
<evidence type="ECO:0000256" key="6">
    <source>
        <dbReference type="ARBA" id="ARBA00022833"/>
    </source>
</evidence>
<feature type="domain" description="FYVE-type" evidence="10">
    <location>
        <begin position="1044"/>
        <end position="1103"/>
    </location>
</feature>
<feature type="region of interest" description="Disordered" evidence="8">
    <location>
        <begin position="694"/>
        <end position="719"/>
    </location>
</feature>
<dbReference type="InterPro" id="IPR051092">
    <property type="entry name" value="FYVE_RhoGEF_PH"/>
</dbReference>
<evidence type="ECO:0000313" key="11">
    <source>
        <dbReference type="Ensembl" id="ENSPMGP00000025095.1"/>
    </source>
</evidence>
<reference evidence="11" key="2">
    <citation type="submission" date="2025-09" db="UniProtKB">
        <authorList>
            <consortium name="Ensembl"/>
        </authorList>
    </citation>
    <scope>IDENTIFICATION</scope>
</reference>
<dbReference type="Gene3D" id="3.30.40.10">
    <property type="entry name" value="Zinc/RING finger domain, C3HC4 (zinc finger)"/>
    <property type="match status" value="1"/>
</dbReference>
<dbReference type="Gene3D" id="2.30.29.30">
    <property type="entry name" value="Pleckstrin-homology domain (PH domain)/Phosphotyrosine-binding domain (PTB)"/>
    <property type="match status" value="2"/>
</dbReference>
<evidence type="ECO:0008006" key="13">
    <source>
        <dbReference type="Google" id="ProtNLM"/>
    </source>
</evidence>
<dbReference type="STRING" id="409849.ENSPMGP00000025095"/>
<dbReference type="Pfam" id="PF00169">
    <property type="entry name" value="PH"/>
    <property type="match status" value="1"/>
</dbReference>
<feature type="domain" description="PH" evidence="9">
    <location>
        <begin position="1164"/>
        <end position="1251"/>
    </location>
</feature>
<evidence type="ECO:0000256" key="5">
    <source>
        <dbReference type="ARBA" id="ARBA00022771"/>
    </source>
</evidence>
<dbReference type="InterPro" id="IPR013083">
    <property type="entry name" value="Znf_RING/FYVE/PHD"/>
</dbReference>
<keyword evidence="3" id="KW-0344">Guanine-nucleotide releasing factor</keyword>
<dbReference type="CDD" id="cd13237">
    <property type="entry name" value="PH2_FGD5_FGD6"/>
    <property type="match status" value="1"/>
</dbReference>
<dbReference type="PANTHER" id="PTHR12673:SF13">
    <property type="entry name" value="FYVE, RHOGEF AND PH DOMAIN-CONTAINING PROTEIN 5"/>
    <property type="match status" value="1"/>
</dbReference>
<organism evidence="11 12">
    <name type="scientific">Periophthalmus magnuspinnatus</name>
    <dbReference type="NCBI Taxonomy" id="409849"/>
    <lineage>
        <taxon>Eukaryota</taxon>
        <taxon>Metazoa</taxon>
        <taxon>Chordata</taxon>
        <taxon>Craniata</taxon>
        <taxon>Vertebrata</taxon>
        <taxon>Euteleostomi</taxon>
        <taxon>Actinopterygii</taxon>
        <taxon>Neopterygii</taxon>
        <taxon>Teleostei</taxon>
        <taxon>Neoteleostei</taxon>
        <taxon>Acanthomorphata</taxon>
        <taxon>Gobiaria</taxon>
        <taxon>Gobiiformes</taxon>
        <taxon>Gobioidei</taxon>
        <taxon>Gobiidae</taxon>
        <taxon>Oxudercinae</taxon>
        <taxon>Periophthalmus</taxon>
    </lineage>
</organism>
<dbReference type="PANTHER" id="PTHR12673">
    <property type="entry name" value="FACIOGENITAL DYSPLASIA PROTEIN"/>
    <property type="match status" value="1"/>
</dbReference>
<dbReference type="Ensembl" id="ENSPMGT00000026734.1">
    <property type="protein sequence ID" value="ENSPMGP00000025095.1"/>
    <property type="gene ID" value="ENSPMGG00000020277.1"/>
</dbReference>
<keyword evidence="4" id="KW-0479">Metal-binding</keyword>
<keyword evidence="2" id="KW-0963">Cytoplasm</keyword>
<dbReference type="Pfam" id="PF01363">
    <property type="entry name" value="FYVE"/>
    <property type="match status" value="1"/>
</dbReference>
<dbReference type="PROSITE" id="PS50003">
    <property type="entry name" value="PH_DOMAIN"/>
    <property type="match status" value="2"/>
</dbReference>
<feature type="domain" description="PH" evidence="9">
    <location>
        <begin position="925"/>
        <end position="1019"/>
    </location>
</feature>
<feature type="region of interest" description="Disordered" evidence="8">
    <location>
        <begin position="1"/>
        <end position="36"/>
    </location>
</feature>
<evidence type="ECO:0000256" key="8">
    <source>
        <dbReference type="SAM" id="MobiDB-lite"/>
    </source>
</evidence>
<dbReference type="InterPro" id="IPR011993">
    <property type="entry name" value="PH-like_dom_sf"/>
</dbReference>
<name>A0A3B4B840_9GOBI</name>
<dbReference type="PROSITE" id="PS50178">
    <property type="entry name" value="ZF_FYVE"/>
    <property type="match status" value="1"/>
</dbReference>
<reference evidence="11" key="1">
    <citation type="submission" date="2025-08" db="UniProtKB">
        <authorList>
            <consortium name="Ensembl"/>
        </authorList>
    </citation>
    <scope>IDENTIFICATION</scope>
</reference>
<dbReference type="GO" id="GO:0005737">
    <property type="term" value="C:cytoplasm"/>
    <property type="evidence" value="ECO:0007669"/>
    <property type="project" value="UniProtKB-SubCell"/>
</dbReference>
<dbReference type="InterPro" id="IPR017455">
    <property type="entry name" value="Znf_FYVE-rel"/>
</dbReference>